<dbReference type="GO" id="GO:0006811">
    <property type="term" value="P:monoatomic ion transport"/>
    <property type="evidence" value="ECO:0007669"/>
    <property type="project" value="UniProtKB-KW"/>
</dbReference>
<dbReference type="RefSeq" id="WP_161708305.1">
    <property type="nucleotide sequence ID" value="NZ_JAABLQ010000001.1"/>
</dbReference>
<comment type="function">
    <text evidence="10">Forms passive diffusion pores that allow small molecular weight hydrophilic materials across the outer membrane.</text>
</comment>
<evidence type="ECO:0000256" key="2">
    <source>
        <dbReference type="ARBA" id="ARBA00022448"/>
    </source>
</evidence>
<dbReference type="Proteomes" id="UP000586722">
    <property type="component" value="Unassembled WGS sequence"/>
</dbReference>
<evidence type="ECO:0000313" key="12">
    <source>
        <dbReference type="Proteomes" id="UP000586722"/>
    </source>
</evidence>
<proteinExistence type="inferred from homology"/>
<sequence>MNLKSILLGAAAAAAAVTGAQAADLPVAPEPVDYVRVCDAFGARFFYIPGTETCLRVGGRVRVDFYFNDFGDKVNSWNRAANGTSTRARGNLYLDARTNTEYGLVRAYINLQATRNSGGGTDMDLDKAFIQFGNFTFGRAGSQFDFFTGNTFGAPGNVGKNWSDSNSWVAAYTAAFGNGVSAIVSLEDGTYRRGGTAAYAGHRYPDLVAALKVDQGWGSAKLSVALHEARLANAASKSKVGYGIGAGVTIKLPMLGAKDTISFQAQYADGALSYAGVTDTADVAFNAVTRSTRTSKAWSVSGGFQHFWTEQVSSAIDVSYADVDAPFAGTDYNRWSVSGNTVWEPVSGLQFGAELGYASTDFNRASRVRDKDTITGMFRVQRTF</sequence>
<evidence type="ECO:0000313" key="11">
    <source>
        <dbReference type="EMBL" id="NBN78211.1"/>
    </source>
</evidence>
<dbReference type="GO" id="GO:0046930">
    <property type="term" value="C:pore complex"/>
    <property type="evidence" value="ECO:0007669"/>
    <property type="project" value="UniProtKB-KW"/>
</dbReference>
<dbReference type="EMBL" id="JAABLQ010000001">
    <property type="protein sequence ID" value="NBN78211.1"/>
    <property type="molecule type" value="Genomic_DNA"/>
</dbReference>
<evidence type="ECO:0000256" key="3">
    <source>
        <dbReference type="ARBA" id="ARBA00022452"/>
    </source>
</evidence>
<evidence type="ECO:0000256" key="6">
    <source>
        <dbReference type="ARBA" id="ARBA00023065"/>
    </source>
</evidence>
<keyword evidence="4 10" id="KW-0812">Transmembrane</keyword>
<keyword evidence="8 10" id="KW-0472">Membrane</keyword>
<evidence type="ECO:0000256" key="4">
    <source>
        <dbReference type="ARBA" id="ARBA00022692"/>
    </source>
</evidence>
<keyword evidence="12" id="KW-1185">Reference proteome</keyword>
<reference evidence="12" key="1">
    <citation type="submission" date="2020-01" db="EMBL/GenBank/DDBJ databases">
        <authorList>
            <person name="Fang Y."/>
            <person name="Sun R."/>
            <person name="Nie L."/>
            <person name="He J."/>
            <person name="Hao L."/>
            <person name="Wang L."/>
            <person name="Su S."/>
            <person name="Lv E."/>
            <person name="Zhang Z."/>
            <person name="Xie R."/>
            <person name="Liu H."/>
        </authorList>
    </citation>
    <scope>NUCLEOTIDE SEQUENCE [LARGE SCALE GENOMIC DNA]</scope>
    <source>
        <strain evidence="12">XCT-53</strain>
    </source>
</reference>
<gene>
    <name evidence="11" type="ORF">GWI72_08035</name>
</gene>
<dbReference type="GO" id="GO:0009279">
    <property type="term" value="C:cell outer membrane"/>
    <property type="evidence" value="ECO:0007669"/>
    <property type="project" value="UniProtKB-SubCell"/>
</dbReference>
<evidence type="ECO:0000256" key="10">
    <source>
        <dbReference type="RuleBase" id="RU364005"/>
    </source>
</evidence>
<organism evidence="11 12">
    <name type="scientific">Pannonibacter tanglangensis</name>
    <dbReference type="NCBI Taxonomy" id="2750084"/>
    <lineage>
        <taxon>Bacteria</taxon>
        <taxon>Pseudomonadati</taxon>
        <taxon>Pseudomonadota</taxon>
        <taxon>Alphaproteobacteria</taxon>
        <taxon>Hyphomicrobiales</taxon>
        <taxon>Stappiaceae</taxon>
        <taxon>Pannonibacter</taxon>
    </lineage>
</organism>
<keyword evidence="9 10" id="KW-0998">Cell outer membrane</keyword>
<dbReference type="AlphaFoldDB" id="A0A7X5J973"/>
<comment type="similarity">
    <text evidence="1 10">Belongs to the alphaproteobacteria porin family.</text>
</comment>
<evidence type="ECO:0000256" key="9">
    <source>
        <dbReference type="ARBA" id="ARBA00023237"/>
    </source>
</evidence>
<dbReference type="GO" id="GO:0015288">
    <property type="term" value="F:porin activity"/>
    <property type="evidence" value="ECO:0007669"/>
    <property type="project" value="UniProtKB-KW"/>
</dbReference>
<evidence type="ECO:0000256" key="1">
    <source>
        <dbReference type="ARBA" id="ARBA00009521"/>
    </source>
</evidence>
<accession>A0A7X5J973</accession>
<keyword evidence="3 10" id="KW-1134">Transmembrane beta strand</keyword>
<comment type="caution">
    <text evidence="11">The sequence shown here is derived from an EMBL/GenBank/DDBJ whole genome shotgun (WGS) entry which is preliminary data.</text>
</comment>
<evidence type="ECO:0000256" key="5">
    <source>
        <dbReference type="ARBA" id="ARBA00022729"/>
    </source>
</evidence>
<keyword evidence="2 10" id="KW-0813">Transport</keyword>
<keyword evidence="7 10" id="KW-0626">Porin</keyword>
<protein>
    <recommendedName>
        <fullName evidence="10">Porin</fullName>
    </recommendedName>
</protein>
<feature type="signal peptide" evidence="10">
    <location>
        <begin position="1"/>
        <end position="22"/>
    </location>
</feature>
<name>A0A7X5J973_9HYPH</name>
<comment type="subcellular location">
    <subcellularLocation>
        <location evidence="10">Cell outer membrane</location>
        <topology evidence="10">Multi-pass membrane protein</topology>
    </subcellularLocation>
</comment>
<feature type="chain" id="PRO_5031600537" description="Porin" evidence="10">
    <location>
        <begin position="23"/>
        <end position="384"/>
    </location>
</feature>
<keyword evidence="5 10" id="KW-0732">Signal</keyword>
<dbReference type="InterPro" id="IPR003684">
    <property type="entry name" value="Porin_alphabac"/>
</dbReference>
<dbReference type="SUPFAM" id="SSF56935">
    <property type="entry name" value="Porins"/>
    <property type="match status" value="1"/>
</dbReference>
<keyword evidence="6 10" id="KW-0406">Ion transport</keyword>
<comment type="domain">
    <text evidence="10">Consists of 16-stranded beta-barrel sheets, with large surface-exposed loops, that form a transmembrane pore at the center of each barrel. The pore is partially ocluded by a peptide loop that folds into the pore lumen.</text>
</comment>
<dbReference type="Pfam" id="PF02530">
    <property type="entry name" value="Porin_2"/>
    <property type="match status" value="1"/>
</dbReference>
<evidence type="ECO:0000256" key="8">
    <source>
        <dbReference type="ARBA" id="ARBA00023136"/>
    </source>
</evidence>
<evidence type="ECO:0000256" key="7">
    <source>
        <dbReference type="ARBA" id="ARBA00023114"/>
    </source>
</evidence>